<dbReference type="KEGG" id="slp:Slip_1306"/>
<accession>D7CMY8</accession>
<sequence length="79" mass="9287">MAQYHVTIDSELLHMPSNRCIFTHELGLDRYKVAILNVDQLLVRAYENSKEVWRDESNIDYILVKEKPESPWVILDAGR</sequence>
<dbReference type="AlphaFoldDB" id="D7CMY8"/>
<keyword evidence="2" id="KW-1185">Reference proteome</keyword>
<protein>
    <submittedName>
        <fullName evidence="1">Uncharacterized protein</fullName>
    </submittedName>
</protein>
<evidence type="ECO:0000313" key="2">
    <source>
        <dbReference type="Proteomes" id="UP000000378"/>
    </source>
</evidence>
<name>D7CMY8_SYNLT</name>
<gene>
    <name evidence="1" type="ordered locus">Slip_1306</name>
</gene>
<evidence type="ECO:0000313" key="1">
    <source>
        <dbReference type="EMBL" id="ADI02073.1"/>
    </source>
</evidence>
<dbReference type="EMBL" id="CP002048">
    <property type="protein sequence ID" value="ADI02073.1"/>
    <property type="molecule type" value="Genomic_DNA"/>
</dbReference>
<reference evidence="2" key="1">
    <citation type="journal article" date="2010" name="Stand. Genomic Sci.">
        <title>Complete genome sequence of Syntrophothermus lipocalidus type strain (TGB-C1T).</title>
        <authorList>
            <consortium name="US DOE Joint Genome Institute (JGI-PGF)"/>
            <person name="Djao O."/>
            <person name="Zhang X."/>
            <person name="Lucas S."/>
            <person name="Lapidus A."/>
            <person name="Glavina Del Rio T."/>
            <person name="Nolan M."/>
            <person name="Tice H."/>
            <person name="Cheng J."/>
            <person name="Han C."/>
            <person name="Tapia R."/>
            <person name="Goodwin L."/>
            <person name="Pitluck S."/>
            <person name="Liolios K."/>
            <person name="Ivanova N."/>
            <person name="Mavromatis K."/>
            <person name="Mikhailova N."/>
            <person name="Ovchinnikova G."/>
            <person name="Pati A."/>
            <person name="Brambilla E."/>
            <person name="Chen A."/>
            <person name="Palaniappan K."/>
            <person name="Land M."/>
            <person name="Hauser L."/>
            <person name="Chang Y."/>
            <person name="Jeffries C."/>
            <person name="Rohde M."/>
            <person name="Sikorski J."/>
            <person name="Spring S."/>
            <person name="Goker M."/>
            <person name="Detter J."/>
            <person name="Woyke T."/>
            <person name="Bristow J."/>
            <person name="Eisen J."/>
            <person name="Markowitz V."/>
            <person name="Hugenholtz P."/>
            <person name="Kyrpides N."/>
            <person name="Klenk H."/>
        </authorList>
    </citation>
    <scope>NUCLEOTIDE SEQUENCE [LARGE SCALE GENOMIC DNA]</scope>
    <source>
        <strain evidence="2">DSM 12680 / TGB-C1</strain>
    </source>
</reference>
<reference evidence="1 2" key="2">
    <citation type="journal article" date="2010" name="Stand. Genomic Sci.">
        <title>Complete genome sequence of Syntrophothermus lipocalidus type strain (TGB-C1).</title>
        <authorList>
            <person name="Djao O.D."/>
            <person name="Zhang X."/>
            <person name="Lucas S."/>
            <person name="Lapidus A."/>
            <person name="Del Rio T.G."/>
            <person name="Nolan M."/>
            <person name="Tice H."/>
            <person name="Cheng J.F."/>
            <person name="Han C."/>
            <person name="Tapia R."/>
            <person name="Goodwin L."/>
            <person name="Pitluck S."/>
            <person name="Liolios K."/>
            <person name="Ivanova N."/>
            <person name="Mavromatis K."/>
            <person name="Mikhailova N."/>
            <person name="Ovchinnikova G."/>
            <person name="Pati A."/>
            <person name="Brambilla E."/>
            <person name="Chen A."/>
            <person name="Palaniappan K."/>
            <person name="Land M."/>
            <person name="Hauser L."/>
            <person name="Chang Y.J."/>
            <person name="Jeffries C.D."/>
            <person name="Rohde M."/>
            <person name="Sikorski J."/>
            <person name="Spring S."/>
            <person name="Goker M."/>
            <person name="Detter J.C."/>
            <person name="Woyke T."/>
            <person name="Bristow J."/>
            <person name="Eisen J.A."/>
            <person name="Markowitz V."/>
            <person name="Hugenholtz P."/>
            <person name="Kyrpides N.C."/>
            <person name="Klenk H.P."/>
        </authorList>
    </citation>
    <scope>NUCLEOTIDE SEQUENCE [LARGE SCALE GENOMIC DNA]</scope>
    <source>
        <strain evidence="2">DSM 12680 / TGB-C1</strain>
    </source>
</reference>
<dbReference type="HOGENOM" id="CLU_2604795_0_0_9"/>
<proteinExistence type="predicted"/>
<dbReference type="Proteomes" id="UP000000378">
    <property type="component" value="Chromosome"/>
</dbReference>
<dbReference type="OrthoDB" id="9960778at2"/>
<organism evidence="1 2">
    <name type="scientific">Syntrophothermus lipocalidus (strain DSM 12680 / TGB-C1)</name>
    <dbReference type="NCBI Taxonomy" id="643648"/>
    <lineage>
        <taxon>Bacteria</taxon>
        <taxon>Bacillati</taxon>
        <taxon>Bacillota</taxon>
        <taxon>Clostridia</taxon>
        <taxon>Eubacteriales</taxon>
        <taxon>Syntrophomonadaceae</taxon>
        <taxon>Syntrophothermus</taxon>
    </lineage>
</organism>
<dbReference type="RefSeq" id="WP_013175475.1">
    <property type="nucleotide sequence ID" value="NC_014220.1"/>
</dbReference>